<dbReference type="GO" id="GO:0102031">
    <property type="term" value="F:4-acetamido-4,6-dideoxy-D-galactose transferase activity"/>
    <property type="evidence" value="ECO:0007669"/>
    <property type="project" value="UniProtKB-EC"/>
</dbReference>
<evidence type="ECO:0000256" key="4">
    <source>
        <dbReference type="ARBA" id="ARBA00022679"/>
    </source>
</evidence>
<evidence type="ECO:0000256" key="2">
    <source>
        <dbReference type="ARBA" id="ARBA00022519"/>
    </source>
</evidence>
<keyword evidence="4 6" id="KW-0808">Transferase</keyword>
<dbReference type="GO" id="GO:0008417">
    <property type="term" value="F:fucosyltransferase activity"/>
    <property type="evidence" value="ECO:0007669"/>
    <property type="project" value="InterPro"/>
</dbReference>
<keyword evidence="2" id="KW-0997">Cell inner membrane</keyword>
<keyword evidence="1" id="KW-1003">Cell membrane</keyword>
<evidence type="ECO:0000256" key="5">
    <source>
        <dbReference type="ARBA" id="ARBA00023136"/>
    </source>
</evidence>
<keyword evidence="7" id="KW-1185">Reference proteome</keyword>
<gene>
    <name evidence="6" type="ORF">JKP34_01240</name>
</gene>
<name>A0A937ACS7_9BACT</name>
<dbReference type="AlphaFoldDB" id="A0A937ACS7"/>
<dbReference type="Proteomes" id="UP000642920">
    <property type="component" value="Unassembled WGS sequence"/>
</dbReference>
<evidence type="ECO:0000256" key="1">
    <source>
        <dbReference type="ARBA" id="ARBA00022475"/>
    </source>
</evidence>
<dbReference type="RefSeq" id="WP_201916886.1">
    <property type="nucleotide sequence ID" value="NZ_JAERQG010000001.1"/>
</dbReference>
<comment type="caution">
    <text evidence="6">The sequence shown here is derived from an EMBL/GenBank/DDBJ whole genome shotgun (WGS) entry which is preliminary data.</text>
</comment>
<evidence type="ECO:0000313" key="7">
    <source>
        <dbReference type="Proteomes" id="UP000642920"/>
    </source>
</evidence>
<dbReference type="InterPro" id="IPR009993">
    <property type="entry name" value="WecF"/>
</dbReference>
<dbReference type="EC" id="2.4.1.325" evidence="6"/>
<proteinExistence type="predicted"/>
<dbReference type="Pfam" id="PF07429">
    <property type="entry name" value="Glyco_transf_56"/>
    <property type="match status" value="1"/>
</dbReference>
<evidence type="ECO:0000313" key="6">
    <source>
        <dbReference type="EMBL" id="MBL0763853.1"/>
    </source>
</evidence>
<dbReference type="GO" id="GO:0009246">
    <property type="term" value="P:enterobacterial common antigen biosynthetic process"/>
    <property type="evidence" value="ECO:0007669"/>
    <property type="project" value="InterPro"/>
</dbReference>
<accession>A0A937ACS7</accession>
<sequence length="386" mass="45305">MDNRIIHIASDEKFIEAAYWLFEKSFPQRNSYFIILPNRDHQLKYIKDREDFFFLYENEKPVEKIITLIDYSNLIVLHNLDIIKAKLVLNQSYKEKKFLWLFWGSEVYDNPILFGGKLIGSLTKKSFLINTITTQLKNIFRPIYYRIINNSSDRFSLILKASKKVDYFGVPFKEEFELMSNLNVLSKNCQFVKFAYYPLEFIFEGSAELKVKGNNILIGNSSSITNNHIEVFNILRKANIGTSNLIVPLSYGDKTYRDKIIRSGNKFFKDAFNPLTSFMRLQDYNKILQSCGIVIMNHYRQQAFGTIIGMVWMGAKVFLSNKNTIYHYFIRIGLVVYNIEQDLLNQKDSLTCLSENEINQNRRILKSEISSEELIYSLQEAFNKHL</sequence>
<keyword evidence="5" id="KW-0472">Membrane</keyword>
<keyword evidence="3 6" id="KW-0328">Glycosyltransferase</keyword>
<protein>
    <submittedName>
        <fullName evidence="6">TDP-N-acetylfucosamine:lipid II N-acetylfucosaminyltransferase</fullName>
        <ecNumber evidence="6">2.4.1.325</ecNumber>
    </submittedName>
</protein>
<organism evidence="6 7">
    <name type="scientific">Marivirga atlantica</name>
    <dbReference type="NCBI Taxonomy" id="1548457"/>
    <lineage>
        <taxon>Bacteria</taxon>
        <taxon>Pseudomonadati</taxon>
        <taxon>Bacteroidota</taxon>
        <taxon>Cytophagia</taxon>
        <taxon>Cytophagales</taxon>
        <taxon>Marivirgaceae</taxon>
        <taxon>Marivirga</taxon>
    </lineage>
</organism>
<evidence type="ECO:0000256" key="3">
    <source>
        <dbReference type="ARBA" id="ARBA00022676"/>
    </source>
</evidence>
<dbReference type="EMBL" id="JAERQG010000001">
    <property type="protein sequence ID" value="MBL0763853.1"/>
    <property type="molecule type" value="Genomic_DNA"/>
</dbReference>
<reference evidence="6" key="1">
    <citation type="submission" date="2021-01" db="EMBL/GenBank/DDBJ databases">
        <title>Marivirga sp. nov., isolated from intertidal surface sediments.</title>
        <authorList>
            <person name="Zhang M."/>
        </authorList>
    </citation>
    <scope>NUCLEOTIDE SEQUENCE</scope>
    <source>
        <strain evidence="6">SM1354</strain>
    </source>
</reference>